<dbReference type="AlphaFoldDB" id="A0A1B7T9Q2"/>
<evidence type="ECO:0000256" key="3">
    <source>
        <dbReference type="ARBA" id="ARBA00022692"/>
    </source>
</evidence>
<dbReference type="OrthoDB" id="5963193at2759"/>
<dbReference type="Proteomes" id="UP000092321">
    <property type="component" value="Unassembled WGS sequence"/>
</dbReference>
<feature type="transmembrane region" description="Helical" evidence="6">
    <location>
        <begin position="404"/>
        <end position="424"/>
    </location>
</feature>
<keyword evidence="3 6" id="KW-0812">Transmembrane</keyword>
<feature type="transmembrane region" description="Helical" evidence="6">
    <location>
        <begin position="206"/>
        <end position="229"/>
    </location>
</feature>
<evidence type="ECO:0000256" key="4">
    <source>
        <dbReference type="ARBA" id="ARBA00022989"/>
    </source>
</evidence>
<dbReference type="PANTHER" id="PTHR10383:SF9">
    <property type="entry name" value="SERINE INCORPORATOR, ISOFORM F"/>
    <property type="match status" value="1"/>
</dbReference>
<dbReference type="InterPro" id="IPR005016">
    <property type="entry name" value="TDE1/TMS"/>
</dbReference>
<feature type="transmembrane region" description="Helical" evidence="6">
    <location>
        <begin position="154"/>
        <end position="172"/>
    </location>
</feature>
<evidence type="ECO:0000256" key="2">
    <source>
        <dbReference type="ARBA" id="ARBA00006665"/>
    </source>
</evidence>
<feature type="transmembrane region" description="Helical" evidence="6">
    <location>
        <begin position="444"/>
        <end position="465"/>
    </location>
</feature>
<dbReference type="GO" id="GO:0016020">
    <property type="term" value="C:membrane"/>
    <property type="evidence" value="ECO:0007669"/>
    <property type="project" value="UniProtKB-SubCell"/>
</dbReference>
<evidence type="ECO:0000256" key="5">
    <source>
        <dbReference type="ARBA" id="ARBA00023136"/>
    </source>
</evidence>
<keyword evidence="4 6" id="KW-1133">Transmembrane helix</keyword>
<evidence type="ECO:0000313" key="8">
    <source>
        <dbReference type="Proteomes" id="UP000092321"/>
    </source>
</evidence>
<feature type="transmembrane region" description="Helical" evidence="6">
    <location>
        <begin position="12"/>
        <end position="32"/>
    </location>
</feature>
<dbReference type="Pfam" id="PF03348">
    <property type="entry name" value="Serinc"/>
    <property type="match status" value="1"/>
</dbReference>
<gene>
    <name evidence="7" type="ORF">HANVADRAFT_27046</name>
</gene>
<keyword evidence="8" id="KW-1185">Reference proteome</keyword>
<comment type="similarity">
    <text evidence="2">Belongs to the TDE1 family.</text>
</comment>
<proteinExistence type="inferred from homology"/>
<feature type="transmembrane region" description="Helical" evidence="6">
    <location>
        <begin position="44"/>
        <end position="61"/>
    </location>
</feature>
<feature type="transmembrane region" description="Helical" evidence="6">
    <location>
        <begin position="126"/>
        <end position="148"/>
    </location>
</feature>
<evidence type="ECO:0000256" key="6">
    <source>
        <dbReference type="SAM" id="Phobius"/>
    </source>
</evidence>
<feature type="transmembrane region" description="Helical" evidence="6">
    <location>
        <begin position="235"/>
        <end position="256"/>
    </location>
</feature>
<organism evidence="7 8">
    <name type="scientific">Hanseniaspora valbyensis NRRL Y-1626</name>
    <dbReference type="NCBI Taxonomy" id="766949"/>
    <lineage>
        <taxon>Eukaryota</taxon>
        <taxon>Fungi</taxon>
        <taxon>Dikarya</taxon>
        <taxon>Ascomycota</taxon>
        <taxon>Saccharomycotina</taxon>
        <taxon>Saccharomycetes</taxon>
        <taxon>Saccharomycodales</taxon>
        <taxon>Saccharomycodaceae</taxon>
        <taxon>Hanseniaspora</taxon>
    </lineage>
</organism>
<comment type="subcellular location">
    <subcellularLocation>
        <location evidence="1">Membrane</location>
        <topology evidence="1">Multi-pass membrane protein</topology>
    </subcellularLocation>
</comment>
<comment type="caution">
    <text evidence="7">The sequence shown here is derived from an EMBL/GenBank/DDBJ whole genome shotgun (WGS) entry which is preliminary data.</text>
</comment>
<evidence type="ECO:0000256" key="1">
    <source>
        <dbReference type="ARBA" id="ARBA00004141"/>
    </source>
</evidence>
<name>A0A1B7T9Q2_9ASCO</name>
<reference evidence="8" key="1">
    <citation type="journal article" date="2016" name="Proc. Natl. Acad. Sci. U.S.A.">
        <title>Comparative genomics of biotechnologically important yeasts.</title>
        <authorList>
            <person name="Riley R."/>
            <person name="Haridas S."/>
            <person name="Wolfe K.H."/>
            <person name="Lopes M.R."/>
            <person name="Hittinger C.T."/>
            <person name="Goeker M."/>
            <person name="Salamov A.A."/>
            <person name="Wisecaver J.H."/>
            <person name="Long T.M."/>
            <person name="Calvey C.H."/>
            <person name="Aerts A.L."/>
            <person name="Barry K.W."/>
            <person name="Choi C."/>
            <person name="Clum A."/>
            <person name="Coughlan A.Y."/>
            <person name="Deshpande S."/>
            <person name="Douglass A.P."/>
            <person name="Hanson S.J."/>
            <person name="Klenk H.-P."/>
            <person name="LaButti K.M."/>
            <person name="Lapidus A."/>
            <person name="Lindquist E.A."/>
            <person name="Lipzen A.M."/>
            <person name="Meier-Kolthoff J.P."/>
            <person name="Ohm R.A."/>
            <person name="Otillar R.P."/>
            <person name="Pangilinan J.L."/>
            <person name="Peng Y."/>
            <person name="Rokas A."/>
            <person name="Rosa C.A."/>
            <person name="Scheuner C."/>
            <person name="Sibirny A.A."/>
            <person name="Slot J.C."/>
            <person name="Stielow J.B."/>
            <person name="Sun H."/>
            <person name="Kurtzman C.P."/>
            <person name="Blackwell M."/>
            <person name="Grigoriev I.V."/>
            <person name="Jeffries T.W."/>
        </authorList>
    </citation>
    <scope>NUCLEOTIDE SEQUENCE [LARGE SCALE GENOMIC DNA]</scope>
    <source>
        <strain evidence="8">NRRL Y-1626</strain>
    </source>
</reference>
<dbReference type="EMBL" id="LXPE01000105">
    <property type="protein sequence ID" value="OBA25435.1"/>
    <property type="molecule type" value="Genomic_DNA"/>
</dbReference>
<feature type="transmembrane region" description="Helical" evidence="6">
    <location>
        <begin position="85"/>
        <end position="106"/>
    </location>
</feature>
<feature type="transmembrane region" description="Helical" evidence="6">
    <location>
        <begin position="308"/>
        <end position="326"/>
    </location>
</feature>
<sequence length="478" mass="53973">MGAIISVPLNAAVTFSTSFLGATASSMVKSAVSNLQTSSLGARILYAIGLLLNSILSWISLSTNHTLWNPLKTCLSGIECGVSTVYRLNFTLGVYHILLMFILLGVKDENFKLQTTIQNSYWGSKIILYFVLLFISFKWVGNDFLLWFSKFVSLPSGSIFVFIGLVLLIDFAHEYTETCLKHIKEEEENIDFADEESLTLKFWRRILIGGTIGMYACTLIMIIIEFVIFCKNHCGMNIFAWAVNIVFLLGTAIMSIHPVIQEYNPKSGLSQASVVAIYSTYLVFSAMAGEPDDKNCNPLVRSTGTRRASIILGSIFTIAAIVYTTLRAAGNSIFNLQDDNAKNEIYLEENNYDDTADAAERREMRRQAIQSAIDEGSLPESALDEYIVDEEEEIIKARQEKPNYNYILFHVIFFLATQWISMLLTINVKQLDNGDFIPVGRTYFYSWVKIISSWLCYILYGWSLIAPCIMEENFDYNI</sequence>
<accession>A0A1B7T9Q2</accession>
<keyword evidence="5 6" id="KW-0472">Membrane</keyword>
<feature type="transmembrane region" description="Helical" evidence="6">
    <location>
        <begin position="268"/>
        <end position="288"/>
    </location>
</feature>
<dbReference type="PANTHER" id="PTHR10383">
    <property type="entry name" value="SERINE INCORPORATOR"/>
    <property type="match status" value="1"/>
</dbReference>
<evidence type="ECO:0000313" key="7">
    <source>
        <dbReference type="EMBL" id="OBA25435.1"/>
    </source>
</evidence>
<protein>
    <submittedName>
        <fullName evidence="7">TMS membrane protein/tumor differentially expressed protein</fullName>
    </submittedName>
</protein>